<comment type="caution">
    <text evidence="1">The sequence shown here is derived from an EMBL/GenBank/DDBJ whole genome shotgun (WGS) entry which is preliminary data.</text>
</comment>
<protein>
    <submittedName>
        <fullName evidence="1">Uncharacterized protein</fullName>
    </submittedName>
</protein>
<keyword evidence="2" id="KW-1185">Reference proteome</keyword>
<proteinExistence type="predicted"/>
<evidence type="ECO:0000313" key="2">
    <source>
        <dbReference type="Proteomes" id="UP001501009"/>
    </source>
</evidence>
<sequence length="78" mass="8613">MRDPVVGAGELMVDVLVFDRNLESLGPVRPWFAMPTAWPVLLLRETFPVMDQCSPSTLVATPQVLDRVLLYSKAAVVS</sequence>
<dbReference type="Proteomes" id="UP001501009">
    <property type="component" value="Unassembled WGS sequence"/>
</dbReference>
<organism evidence="1 2">
    <name type="scientific">Streptomyces coacervatus</name>
    <dbReference type="NCBI Taxonomy" id="647381"/>
    <lineage>
        <taxon>Bacteria</taxon>
        <taxon>Bacillati</taxon>
        <taxon>Actinomycetota</taxon>
        <taxon>Actinomycetes</taxon>
        <taxon>Kitasatosporales</taxon>
        <taxon>Streptomycetaceae</taxon>
        <taxon>Streptomyces</taxon>
    </lineage>
</organism>
<gene>
    <name evidence="1" type="ORF">GCM10022403_085710</name>
</gene>
<reference evidence="2" key="1">
    <citation type="journal article" date="2019" name="Int. J. Syst. Evol. Microbiol.">
        <title>The Global Catalogue of Microorganisms (GCM) 10K type strain sequencing project: providing services to taxonomists for standard genome sequencing and annotation.</title>
        <authorList>
            <consortium name="The Broad Institute Genomics Platform"/>
            <consortium name="The Broad Institute Genome Sequencing Center for Infectious Disease"/>
            <person name="Wu L."/>
            <person name="Ma J."/>
        </authorList>
    </citation>
    <scope>NUCLEOTIDE SEQUENCE [LARGE SCALE GENOMIC DNA]</scope>
    <source>
        <strain evidence="2">JCM 17138</strain>
    </source>
</reference>
<evidence type="ECO:0000313" key="1">
    <source>
        <dbReference type="EMBL" id="GAA3840314.1"/>
    </source>
</evidence>
<dbReference type="RefSeq" id="WP_275780025.1">
    <property type="nucleotide sequence ID" value="NZ_BAABDE010000038.1"/>
</dbReference>
<accession>A0ABP7JBA7</accession>
<dbReference type="EMBL" id="BAABDE010000038">
    <property type="protein sequence ID" value="GAA3840314.1"/>
    <property type="molecule type" value="Genomic_DNA"/>
</dbReference>
<name>A0ABP7JBA7_9ACTN</name>